<dbReference type="EMBL" id="JBBNAG010000001">
    <property type="protein sequence ID" value="KAK9165786.1"/>
    <property type="molecule type" value="Genomic_DNA"/>
</dbReference>
<evidence type="ECO:0000313" key="3">
    <source>
        <dbReference type="Proteomes" id="UP001419268"/>
    </source>
</evidence>
<reference evidence="2 3" key="1">
    <citation type="submission" date="2024-01" db="EMBL/GenBank/DDBJ databases">
        <title>Genome assemblies of Stephania.</title>
        <authorList>
            <person name="Yang L."/>
        </authorList>
    </citation>
    <scope>NUCLEOTIDE SEQUENCE [LARGE SCALE GENOMIC DNA]</scope>
    <source>
        <strain evidence="2">JXDWG</strain>
        <tissue evidence="2">Leaf</tissue>
    </source>
</reference>
<evidence type="ECO:0000313" key="2">
    <source>
        <dbReference type="EMBL" id="KAK9165786.1"/>
    </source>
</evidence>
<feature type="region of interest" description="Disordered" evidence="1">
    <location>
        <begin position="17"/>
        <end position="110"/>
    </location>
</feature>
<gene>
    <name evidence="2" type="ORF">Scep_000977</name>
</gene>
<evidence type="ECO:0000256" key="1">
    <source>
        <dbReference type="SAM" id="MobiDB-lite"/>
    </source>
</evidence>
<dbReference type="Proteomes" id="UP001419268">
    <property type="component" value="Unassembled WGS sequence"/>
</dbReference>
<organism evidence="2 3">
    <name type="scientific">Stephania cephalantha</name>
    <dbReference type="NCBI Taxonomy" id="152367"/>
    <lineage>
        <taxon>Eukaryota</taxon>
        <taxon>Viridiplantae</taxon>
        <taxon>Streptophyta</taxon>
        <taxon>Embryophyta</taxon>
        <taxon>Tracheophyta</taxon>
        <taxon>Spermatophyta</taxon>
        <taxon>Magnoliopsida</taxon>
        <taxon>Ranunculales</taxon>
        <taxon>Menispermaceae</taxon>
        <taxon>Menispermoideae</taxon>
        <taxon>Cissampelideae</taxon>
        <taxon>Stephania</taxon>
    </lineage>
</organism>
<proteinExistence type="predicted"/>
<name>A0AAP0L7B1_9MAGN</name>
<protein>
    <submittedName>
        <fullName evidence="2">Uncharacterized protein</fullName>
    </submittedName>
</protein>
<feature type="compositionally biased region" description="Basic residues" evidence="1">
    <location>
        <begin position="51"/>
        <end position="71"/>
    </location>
</feature>
<keyword evidence="3" id="KW-1185">Reference proteome</keyword>
<accession>A0AAP0L7B1</accession>
<sequence>MQHVVKIRLLSAAFVQSRGRYTNDRRRTASSSGGLGGGAAVGEDDEQQQGPRRRRGSGRRRGAVTPAKRRSGIGEVNDVEQRRGGALPDRSIPDETQQQWTRKRDFDEARRRDGLFAKKMKGVDFGVKTSIEGHGKVLNHIDFNYKAN</sequence>
<dbReference type="AlphaFoldDB" id="A0AAP0L7B1"/>
<comment type="caution">
    <text evidence="2">The sequence shown here is derived from an EMBL/GenBank/DDBJ whole genome shotgun (WGS) entry which is preliminary data.</text>
</comment>